<dbReference type="Pfam" id="PF08691">
    <property type="entry name" value="Nse5"/>
    <property type="match status" value="1"/>
</dbReference>
<dbReference type="GeneID" id="11496542"/>
<keyword evidence="2" id="KW-1185">Reference proteome</keyword>
<dbReference type="HOGENOM" id="CLU_035923_0_0_1"/>
<dbReference type="Proteomes" id="UP000000689">
    <property type="component" value="Chromosome 3"/>
</dbReference>
<dbReference type="GO" id="GO:0042030">
    <property type="term" value="F:ATPase inhibitor activity"/>
    <property type="evidence" value="ECO:0007669"/>
    <property type="project" value="EnsemblFungi"/>
</dbReference>
<dbReference type="EMBL" id="HE580269">
    <property type="protein sequence ID" value="CCD23750.1"/>
    <property type="molecule type" value="Genomic_DNA"/>
</dbReference>
<gene>
    <name evidence="1" type="primary">NDAI0C00890</name>
    <name evidence="1" type="ordered locus">NDAI_0C00890</name>
</gene>
<dbReference type="GO" id="GO:0006281">
    <property type="term" value="P:DNA repair"/>
    <property type="evidence" value="ECO:0007669"/>
    <property type="project" value="EnsemblFungi"/>
</dbReference>
<protein>
    <submittedName>
        <fullName evidence="1">Uncharacterized protein</fullName>
    </submittedName>
</protein>
<accession>G0W7I9</accession>
<evidence type="ECO:0000313" key="2">
    <source>
        <dbReference type="Proteomes" id="UP000000689"/>
    </source>
</evidence>
<dbReference type="STRING" id="1071378.G0W7I9"/>
<dbReference type="RefSeq" id="XP_003668993.1">
    <property type="nucleotide sequence ID" value="XM_003668945.1"/>
</dbReference>
<dbReference type="AlphaFoldDB" id="G0W7I9"/>
<dbReference type="GO" id="GO:0019789">
    <property type="term" value="F:SUMO transferase activity"/>
    <property type="evidence" value="ECO:0007669"/>
    <property type="project" value="EnsemblFungi"/>
</dbReference>
<dbReference type="GO" id="GO:0030915">
    <property type="term" value="C:Smc5-Smc6 complex"/>
    <property type="evidence" value="ECO:0007669"/>
    <property type="project" value="EnsemblFungi"/>
</dbReference>
<dbReference type="OMA" id="LLRCQLF"/>
<name>G0W7I9_NAUDC</name>
<sequence length="557" mass="65167">MRPSCSRSVDYVIGNKSNERRLPHYFVELTERHLGVFEVLNSMCLLDNYDHILFFLECQMVNTKTLPIPPYDICLVLLTLATTSNYYKADILQASDAYNFTRQSLDQRALKILRFYIRILLEFDTSKYEQYDLEFLRCQFFLVIDTLSPKRAYRNIDRFKRRKVENSKLIYGESISINEDELKDLQNPYRSYLSSLERKKSVLGNTLINWKLTQPGEFINMILWTLSNSLQDDPALYLSSHDVWMPILDIILELFNLRQKYFLKNEIGKGISADLCVQRLSESPLSRFFQSVDSIHFTSRFCDYMFINCDYSLKGSDNSSTSIHPVYHGENQLSKLYVPRTKYTKVYKARKSFQLRRKIIGSCFKLLIHVPDKHKLISPRGMSSNDIVDGISRTLATFQNIEQFRSFFLSDSLSQEVFFIPLLAEGTLAEIIENHRQHQEEGPKTSIKVVKYLGDTEQFLLEFISLFEKGFMVPYCDKKITEKVILEIKKGDICVLVLFRYLLHLIPSKKLKCVKSFNHFIEVLKWNDSKRLDVANTQDSPLDIPTLYLTISKMLEI</sequence>
<dbReference type="KEGG" id="ndi:NDAI_0C00890"/>
<evidence type="ECO:0000313" key="1">
    <source>
        <dbReference type="EMBL" id="CCD23750.1"/>
    </source>
</evidence>
<organism evidence="1 2">
    <name type="scientific">Naumovozyma dairenensis (strain ATCC 10597 / BCRC 20456 / CBS 421 / NBRC 0211 / NRRL Y-12639)</name>
    <name type="common">Saccharomyces dairenensis</name>
    <dbReference type="NCBI Taxonomy" id="1071378"/>
    <lineage>
        <taxon>Eukaryota</taxon>
        <taxon>Fungi</taxon>
        <taxon>Dikarya</taxon>
        <taxon>Ascomycota</taxon>
        <taxon>Saccharomycotina</taxon>
        <taxon>Saccharomycetes</taxon>
        <taxon>Saccharomycetales</taxon>
        <taxon>Saccharomycetaceae</taxon>
        <taxon>Naumovozyma</taxon>
    </lineage>
</organism>
<dbReference type="InterPro" id="IPR014803">
    <property type="entry name" value="DNA_repair_Nse5/Nse6"/>
</dbReference>
<proteinExistence type="predicted"/>
<dbReference type="eggNOG" id="ENOG502QU63">
    <property type="taxonomic scope" value="Eukaryota"/>
</dbReference>
<dbReference type="OrthoDB" id="4050598at2759"/>
<reference evidence="1 2" key="1">
    <citation type="journal article" date="2011" name="Proc. Natl. Acad. Sci. U.S.A.">
        <title>Evolutionary erosion of yeast sex chromosomes by mating-type switching accidents.</title>
        <authorList>
            <person name="Gordon J.L."/>
            <person name="Armisen D."/>
            <person name="Proux-Wera E."/>
            <person name="Oheigeartaigh S.S."/>
            <person name="Byrne K.P."/>
            <person name="Wolfe K.H."/>
        </authorList>
    </citation>
    <scope>NUCLEOTIDE SEQUENCE [LARGE SCALE GENOMIC DNA]</scope>
    <source>
        <strain evidence="2">ATCC 10597 / BCRC 20456 / CBS 421 / NBRC 0211 / NRRL Y-12639</strain>
    </source>
</reference>